<reference evidence="1" key="1">
    <citation type="submission" date="2018-06" db="EMBL/GenBank/DDBJ databases">
        <authorList>
            <person name="Zhirakovskaya E."/>
        </authorList>
    </citation>
    <scope>NUCLEOTIDE SEQUENCE</scope>
</reference>
<dbReference type="InterPro" id="IPR027417">
    <property type="entry name" value="P-loop_NTPase"/>
</dbReference>
<dbReference type="PANTHER" id="PTHR37816:SF3">
    <property type="entry name" value="MODULATES DNA TOPOLOGY"/>
    <property type="match status" value="1"/>
</dbReference>
<dbReference type="Gene3D" id="3.40.50.300">
    <property type="entry name" value="P-loop containing nucleotide triphosphate hydrolases"/>
    <property type="match status" value="1"/>
</dbReference>
<dbReference type="AlphaFoldDB" id="A0A3B0WML0"/>
<dbReference type="PRINTS" id="PR01100">
    <property type="entry name" value="SHIKIMTKNASE"/>
</dbReference>
<dbReference type="SUPFAM" id="SSF52540">
    <property type="entry name" value="P-loop containing nucleoside triphosphate hydrolases"/>
    <property type="match status" value="1"/>
</dbReference>
<evidence type="ECO:0008006" key="2">
    <source>
        <dbReference type="Google" id="ProtNLM"/>
    </source>
</evidence>
<sequence length="169" mass="19621">MNLANAKKISIVGNSGAGKSTLSKELGKTLLLEVYSIDKIFWLPGWKLRDKKSFEEYHRKWLKNDSWLIEGVGYWNEMERRLAKSDIIIFLDVSIDLCIARADMRIENEHISPNNDITQGCVYTDVKHLQMQAIVNFHHTLRPKLIKCLSRLNIDKVKIINSSDELMYK</sequence>
<dbReference type="PANTHER" id="PTHR37816">
    <property type="entry name" value="YALI0E33011P"/>
    <property type="match status" value="1"/>
</dbReference>
<dbReference type="EMBL" id="UOFF01000349">
    <property type="protein sequence ID" value="VAW57175.1"/>
    <property type="molecule type" value="Genomic_DNA"/>
</dbReference>
<name>A0A3B0WML0_9ZZZZ</name>
<dbReference type="InterPro" id="IPR052922">
    <property type="entry name" value="Cytidylate_Kinase-2"/>
</dbReference>
<accession>A0A3B0WML0</accession>
<protein>
    <recommendedName>
        <fullName evidence="2">Adenylate kinase</fullName>
    </recommendedName>
</protein>
<proteinExistence type="predicted"/>
<gene>
    <name evidence="1" type="ORF">MNBD_GAMMA07-395</name>
</gene>
<evidence type="ECO:0000313" key="1">
    <source>
        <dbReference type="EMBL" id="VAW57175.1"/>
    </source>
</evidence>
<organism evidence="1">
    <name type="scientific">hydrothermal vent metagenome</name>
    <dbReference type="NCBI Taxonomy" id="652676"/>
    <lineage>
        <taxon>unclassified sequences</taxon>
        <taxon>metagenomes</taxon>
        <taxon>ecological metagenomes</taxon>
    </lineage>
</organism>